<dbReference type="AlphaFoldDB" id="B9WC20"/>
<dbReference type="GO" id="GO:0032040">
    <property type="term" value="C:small-subunit processome"/>
    <property type="evidence" value="ECO:0007669"/>
    <property type="project" value="TreeGrafter"/>
</dbReference>
<feature type="domain" description="CCAAT-binding factor" evidence="3">
    <location>
        <begin position="348"/>
        <end position="495"/>
    </location>
</feature>
<keyword evidence="2" id="KW-0812">Transmembrane</keyword>
<dbReference type="KEGG" id="cdu:CD36_21610"/>
<name>B9WC20_CANDC</name>
<feature type="transmembrane region" description="Helical" evidence="2">
    <location>
        <begin position="417"/>
        <end position="437"/>
    </location>
</feature>
<evidence type="ECO:0000256" key="2">
    <source>
        <dbReference type="SAM" id="Phobius"/>
    </source>
</evidence>
<dbReference type="GO" id="GO:0030692">
    <property type="term" value="C:Noc4p-Nop14p complex"/>
    <property type="evidence" value="ECO:0007669"/>
    <property type="project" value="TreeGrafter"/>
</dbReference>
<dbReference type="EMBL" id="FM992689">
    <property type="protein sequence ID" value="CAX43942.1"/>
    <property type="molecule type" value="Genomic_DNA"/>
</dbReference>
<dbReference type="VEuPathDB" id="FungiDB:CD36_21610"/>
<organism evidence="5 6">
    <name type="scientific">Candida dubliniensis (strain CD36 / ATCC MYA-646 / CBS 7987 / NCPF 3949 / NRRL Y-17841)</name>
    <name type="common">Yeast</name>
    <dbReference type="NCBI Taxonomy" id="573826"/>
    <lineage>
        <taxon>Eukaryota</taxon>
        <taxon>Fungi</taxon>
        <taxon>Dikarya</taxon>
        <taxon>Ascomycota</taxon>
        <taxon>Saccharomycotina</taxon>
        <taxon>Pichiomycetes</taxon>
        <taxon>Debaryomycetaceae</taxon>
        <taxon>Candida/Lodderomyces clade</taxon>
        <taxon>Candida</taxon>
    </lineage>
</organism>
<dbReference type="eggNOG" id="KOG2154">
    <property type="taxonomic scope" value="Eukaryota"/>
</dbReference>
<evidence type="ECO:0000313" key="6">
    <source>
        <dbReference type="Proteomes" id="UP000002605"/>
    </source>
</evidence>
<dbReference type="GO" id="GO:0042254">
    <property type="term" value="P:ribosome biogenesis"/>
    <property type="evidence" value="ECO:0007669"/>
    <property type="project" value="InterPro"/>
</dbReference>
<reference evidence="5 6" key="1">
    <citation type="journal article" date="2009" name="Genome Res.">
        <title>Comparative genomics of the fungal pathogens Candida dubliniensis and Candida albicans.</title>
        <authorList>
            <person name="Jackson A.P."/>
            <person name="Gamble J.A."/>
            <person name="Yeomans T."/>
            <person name="Moran G.P."/>
            <person name="Saunders D."/>
            <person name="Harris D."/>
            <person name="Aslett M."/>
            <person name="Barrell J.F."/>
            <person name="Butler G."/>
            <person name="Citiulo F."/>
            <person name="Coleman D.C."/>
            <person name="de Groot P.W.J."/>
            <person name="Goodwin T.J."/>
            <person name="Quail M.A."/>
            <person name="McQuillan J."/>
            <person name="Munro C.A."/>
            <person name="Pain A."/>
            <person name="Poulter R.T."/>
            <person name="Rajandream M.A."/>
            <person name="Renauld H."/>
            <person name="Spiering M.J."/>
            <person name="Tivey A."/>
            <person name="Gow N.A.R."/>
            <person name="Barrell B."/>
            <person name="Sullivan D.J."/>
            <person name="Berriman M."/>
        </authorList>
    </citation>
    <scope>NUCLEOTIDE SEQUENCE [LARGE SCALE GENOMIC DNA]</scope>
    <source>
        <strain evidence="6">CD36 / ATCC MYA-646 / CBS 7987 / NCPF 3949 / NRRL Y-17841</strain>
    </source>
</reference>
<evidence type="ECO:0000259" key="3">
    <source>
        <dbReference type="Pfam" id="PF03914"/>
    </source>
</evidence>
<protein>
    <submittedName>
        <fullName evidence="5">Nucleolar complex protein, putative</fullName>
    </submittedName>
</protein>
<accession>B9WC20</accession>
<evidence type="ECO:0000256" key="1">
    <source>
        <dbReference type="ARBA" id="ARBA00007797"/>
    </source>
</evidence>
<dbReference type="PANTHER" id="PTHR12455">
    <property type="entry name" value="NUCLEOLAR COMPLEX PROTEIN 4"/>
    <property type="match status" value="1"/>
</dbReference>
<dbReference type="Proteomes" id="UP000002605">
    <property type="component" value="Chromosome 2"/>
</dbReference>
<dbReference type="InterPro" id="IPR005612">
    <property type="entry name" value="CCAAT-binding_factor"/>
</dbReference>
<keyword evidence="2" id="KW-0472">Membrane</keyword>
<dbReference type="PANTHER" id="PTHR12455:SF0">
    <property type="entry name" value="NUCLEOLAR COMPLEX PROTEIN 4 HOMOLOG"/>
    <property type="match status" value="1"/>
</dbReference>
<dbReference type="HOGENOM" id="CLU_015945_1_0_1"/>
<dbReference type="InterPro" id="IPR027193">
    <property type="entry name" value="Noc4"/>
</dbReference>
<comment type="similarity">
    <text evidence="1">Belongs to the CBF/MAK21 family.</text>
</comment>
<keyword evidence="2" id="KW-1133">Transmembrane helix</keyword>
<dbReference type="GeneID" id="8046179"/>
<dbReference type="CGD" id="CAL0000165183">
    <property type="gene designation" value="Cd36_21610"/>
</dbReference>
<evidence type="ECO:0000313" key="4">
    <source>
        <dbReference type="CGD" id="CAL0000165183"/>
    </source>
</evidence>
<dbReference type="Pfam" id="PF03914">
    <property type="entry name" value="CBF"/>
    <property type="match status" value="1"/>
</dbReference>
<keyword evidence="6" id="KW-1185">Reference proteome</keyword>
<evidence type="ECO:0000313" key="5">
    <source>
        <dbReference type="EMBL" id="CAX43942.1"/>
    </source>
</evidence>
<dbReference type="OrthoDB" id="10263185at2759"/>
<sequence length="563" mass="65222">MAPKRKSVKGGVEPKNKKVRAIIPQKDPDTLLSLEELTKLSNEIDESLKFNNLVPLLEQFKLIKTKLIKNIDSDVENTARKLALLLYRNFNKINDEIISNGGNSDRSALSEDKKIIIKWLSEKYTTFKDIICGFIKDKLAGPTSLQLDLLDIILNFIKSESQRKSSTSEVIFFPTQSYKSLIESILNSKNGKVSFDGTSENFIILEFLDKLQKYWDLQFYFYNNLSEVLNEWKQEKSEKDLQLVFANFLTILRKGLLFNEKTLEDEPLWIAPNKEGKLPSSLYKHTLFKSQFQKSVIAMLSYPLSQEQYKSVLMILHKRIIPYMSQPQALMDFLTDCYDLTDDLIVPILALNSLYELMKSYNLEYPDFYSKLYSLLTPELLYTKYRSRFFRLCDLFLSSTHLSANLVASFIKKLARISLAASASGVVIIIPFIYNLLKKHPTCMIMLHREDTETGYQDPFNSEEKNPLHTEAIKSSLWELDTLMTHYHPNVATLAKIFGEPFRKPSYNMEDFLDWSYNSLLQSEYDRKFKDKNSALEFEEFDKVLDAPNNGSKNSLLEGWTLV</sequence>
<gene>
    <name evidence="4" type="ordered locus">Cd36_21610</name>
    <name evidence="5" type="ORF">CD36_21610</name>
</gene>
<proteinExistence type="inferred from homology"/>
<dbReference type="RefSeq" id="XP_002418639.1">
    <property type="nucleotide sequence ID" value="XM_002418594.1"/>
</dbReference>